<dbReference type="InterPro" id="IPR048427">
    <property type="entry name" value="YpoC"/>
</dbReference>
<dbReference type="EMBL" id="SLUB01000002">
    <property type="protein sequence ID" value="THE15123.1"/>
    <property type="molecule type" value="Genomic_DNA"/>
</dbReference>
<evidence type="ECO:0000313" key="3">
    <source>
        <dbReference type="Proteomes" id="UP000306477"/>
    </source>
</evidence>
<reference evidence="2 3" key="1">
    <citation type="journal article" date="2019" name="Indoor Air">
        <title>Impacts of indoor surface finishes on bacterial viability.</title>
        <authorList>
            <person name="Hu J."/>
            <person name="Maamar S.B."/>
            <person name="Glawe A.J."/>
            <person name="Gottel N."/>
            <person name="Gilbert J.A."/>
            <person name="Hartmann E.M."/>
        </authorList>
    </citation>
    <scope>NUCLEOTIDE SEQUENCE [LARGE SCALE GENOMIC DNA]</scope>
    <source>
        <strain evidence="2 3">AF060A6</strain>
    </source>
</reference>
<dbReference type="Proteomes" id="UP000306477">
    <property type="component" value="Unassembled WGS sequence"/>
</dbReference>
<keyword evidence="3" id="KW-1185">Reference proteome</keyword>
<name>A0A4V3V8F7_9BACI</name>
<feature type="domain" description="YpoC-like" evidence="1">
    <location>
        <begin position="5"/>
        <end position="114"/>
    </location>
</feature>
<comment type="caution">
    <text evidence="2">The sequence shown here is derived from an EMBL/GenBank/DDBJ whole genome shotgun (WGS) entry which is preliminary data.</text>
</comment>
<evidence type="ECO:0000259" key="1">
    <source>
        <dbReference type="Pfam" id="PF21747"/>
    </source>
</evidence>
<accession>A0A4V3V8F7</accession>
<protein>
    <recommendedName>
        <fullName evidence="1">YpoC-like domain-containing protein</fullName>
    </recommendedName>
</protein>
<proteinExistence type="predicted"/>
<gene>
    <name evidence="2" type="ORF">E1I69_02065</name>
</gene>
<sequence length="117" mass="13919">MVNEKVISDITEKWSARKEHLMNLFRNRDKSAVKEPMDEAIDAFLTFLFVINGKRPPDQEVLQNGLEDLDYKPINLDERLSFILKKPSQYHSFVQLNELYHEVLKLYATMKIRKHKK</sequence>
<dbReference type="RefSeq" id="WP_136377976.1">
    <property type="nucleotide sequence ID" value="NZ_SLUB01000002.1"/>
</dbReference>
<evidence type="ECO:0000313" key="2">
    <source>
        <dbReference type="EMBL" id="THE15123.1"/>
    </source>
</evidence>
<dbReference type="OrthoDB" id="2360594at2"/>
<dbReference type="Pfam" id="PF21747">
    <property type="entry name" value="YpoC"/>
    <property type="match status" value="1"/>
</dbReference>
<organism evidence="2 3">
    <name type="scientific">Bacillus timonensis</name>
    <dbReference type="NCBI Taxonomy" id="1033734"/>
    <lineage>
        <taxon>Bacteria</taxon>
        <taxon>Bacillati</taxon>
        <taxon>Bacillota</taxon>
        <taxon>Bacilli</taxon>
        <taxon>Bacillales</taxon>
        <taxon>Bacillaceae</taxon>
        <taxon>Bacillus</taxon>
    </lineage>
</organism>
<dbReference type="AlphaFoldDB" id="A0A4V3V8F7"/>